<keyword evidence="3" id="KW-1185">Reference proteome</keyword>
<sequence>MATPRLPGFEASERQIEISLDAEARLTPPLWLPNRARLSLRYGQSPWPGVTSLRLFEDTLFPVCSPSLLAQASIRTPNDLLAQTLLTVDWCSHAGHTPFQAGAIGLKAPNQRHALSSG</sequence>
<name>A0ABM8HN39_9GAMM</name>
<dbReference type="EMBL" id="AP019416">
    <property type="protein sequence ID" value="BBI48946.1"/>
    <property type="molecule type" value="Genomic_DNA"/>
</dbReference>
<accession>A0ABM8HN39</accession>
<organism evidence="2 3">
    <name type="scientific">Vreelandella olivaria</name>
    <dbReference type="NCBI Taxonomy" id="390919"/>
    <lineage>
        <taxon>Bacteria</taxon>
        <taxon>Pseudomonadati</taxon>
        <taxon>Pseudomonadota</taxon>
        <taxon>Gammaproteobacteria</taxon>
        <taxon>Oceanospirillales</taxon>
        <taxon>Halomonadaceae</taxon>
        <taxon>Vreelandella</taxon>
    </lineage>
</organism>
<evidence type="ECO:0000313" key="2">
    <source>
        <dbReference type="EMBL" id="BBI48946.1"/>
    </source>
</evidence>
<dbReference type="Gene3D" id="3.40.190.10">
    <property type="entry name" value="Periplasmic binding protein-like II"/>
    <property type="match status" value="1"/>
</dbReference>
<reference evidence="3" key="1">
    <citation type="journal article" date="2019" name="Microbiol. Resour. Announc.">
        <title>Complete Genome Sequence of Halomonas olivaria, a Moderately Halophilic Bacterium Isolated from Olive Processing Effluents, Obtained by Nanopore Sequencing.</title>
        <authorList>
            <person name="Nagata S."/>
            <person name="Ii K.M."/>
            <person name="Tsukimi T."/>
            <person name="Miura M.C."/>
            <person name="Galipon J."/>
            <person name="Arakawa K."/>
        </authorList>
    </citation>
    <scope>NUCLEOTIDE SEQUENCE [LARGE SCALE GENOMIC DNA]</scope>
    <source>
        <strain evidence="3">TYRC17</strain>
    </source>
</reference>
<dbReference type="Pfam" id="PF03466">
    <property type="entry name" value="LysR_substrate"/>
    <property type="match status" value="1"/>
</dbReference>
<dbReference type="InterPro" id="IPR005119">
    <property type="entry name" value="LysR_subst-bd"/>
</dbReference>
<evidence type="ECO:0000259" key="1">
    <source>
        <dbReference type="Pfam" id="PF03466"/>
    </source>
</evidence>
<dbReference type="SUPFAM" id="SSF53850">
    <property type="entry name" value="Periplasmic binding protein-like II"/>
    <property type="match status" value="1"/>
</dbReference>
<gene>
    <name evidence="2" type="ORF">HORIV_13670</name>
</gene>
<feature type="domain" description="LysR substrate-binding" evidence="1">
    <location>
        <begin position="3"/>
        <end position="95"/>
    </location>
</feature>
<protein>
    <recommendedName>
        <fullName evidence="1">LysR substrate-binding domain-containing protein</fullName>
    </recommendedName>
</protein>
<evidence type="ECO:0000313" key="3">
    <source>
        <dbReference type="Proteomes" id="UP000289555"/>
    </source>
</evidence>
<dbReference type="Proteomes" id="UP000289555">
    <property type="component" value="Chromosome"/>
</dbReference>
<proteinExistence type="predicted"/>